<dbReference type="Pfam" id="PF25881">
    <property type="entry name" value="HH_YBHG"/>
    <property type="match status" value="1"/>
</dbReference>
<comment type="similarity">
    <text evidence="2">Belongs to the UPF0194 family.</text>
</comment>
<name>A0A140E6V6_9GAMM</name>
<reference evidence="9 10" key="1">
    <citation type="journal article" date="2015" name="Environ. Microbiol.">
        <title>Methane oxidation coupled to nitrate reduction under hypoxia by the Gammaproteobacterium Methylomonas denitrificans, sp. nov. type strain FJG1.</title>
        <authorList>
            <person name="Kits K.D."/>
            <person name="Klotz M.G."/>
            <person name="Stein L.Y."/>
        </authorList>
    </citation>
    <scope>NUCLEOTIDE SEQUENCE [LARGE SCALE GENOMIC DNA]</scope>
    <source>
        <strain evidence="9 10">FJG1</strain>
    </source>
</reference>
<comment type="subcellular location">
    <subcellularLocation>
        <location evidence="1">Periplasm</location>
    </subcellularLocation>
</comment>
<dbReference type="InterPro" id="IPR059052">
    <property type="entry name" value="HH_YbhG-like"/>
</dbReference>
<dbReference type="SUPFAM" id="SSF111369">
    <property type="entry name" value="HlyD-like secretion proteins"/>
    <property type="match status" value="2"/>
</dbReference>
<dbReference type="EMBL" id="CP014476">
    <property type="protein sequence ID" value="AMK79130.1"/>
    <property type="molecule type" value="Genomic_DNA"/>
</dbReference>
<evidence type="ECO:0000256" key="4">
    <source>
        <dbReference type="ARBA" id="ARBA00022764"/>
    </source>
</evidence>
<dbReference type="STRING" id="1538553.JT25_022045"/>
<dbReference type="Pfam" id="PF25954">
    <property type="entry name" value="Beta-barrel_RND_2"/>
    <property type="match status" value="1"/>
</dbReference>
<dbReference type="Gene3D" id="2.40.30.170">
    <property type="match status" value="1"/>
</dbReference>
<evidence type="ECO:0000256" key="2">
    <source>
        <dbReference type="ARBA" id="ARBA00010602"/>
    </source>
</evidence>
<keyword evidence="4" id="KW-0574">Periplasm</keyword>
<organism evidence="9 10">
    <name type="scientific">Methylomonas denitrificans</name>
    <dbReference type="NCBI Taxonomy" id="1538553"/>
    <lineage>
        <taxon>Bacteria</taxon>
        <taxon>Pseudomonadati</taxon>
        <taxon>Pseudomonadota</taxon>
        <taxon>Gammaproteobacteria</taxon>
        <taxon>Methylococcales</taxon>
        <taxon>Methylococcaceae</taxon>
        <taxon>Methylomonas</taxon>
    </lineage>
</organism>
<sequence length="336" mass="36954">MVKKIIPIVIVLLIVVGSASWIYQAYRGENNATLTLYGNVDIREVTLGFRVPGKLAKLLYDEGDKVKAGEVMARLDDEPYRNQLASAQAQVDSLRARLKLRETGNRPQEIAQARSLVREREAAAVNAERLFKRAEELLADKGVSTQERDTAEANHQEAQARLKSARDNLALLEAGFRSEDITQAKADLAQTEAALATASLQLNDTVLTAPSDGVILTRAQEAGAILQAGTPVFTLSLVNPVWVRAYVHEPDLGRIHPGMQVEIRTDSAGGKRYKGQIGYISPRAEFTPKTVETTELRSSLVYRLRIVVENPDDRLRQGMPVTVTLDESTLSNSTPL</sequence>
<dbReference type="AlphaFoldDB" id="A0A140E6V6"/>
<dbReference type="NCBIfam" id="NF002939">
    <property type="entry name" value="PRK03598.1"/>
    <property type="match status" value="1"/>
</dbReference>
<keyword evidence="10" id="KW-1185">Reference proteome</keyword>
<keyword evidence="3" id="KW-0732">Signal</keyword>
<evidence type="ECO:0000313" key="9">
    <source>
        <dbReference type="EMBL" id="AMK79130.1"/>
    </source>
</evidence>
<accession>A0A140E6V6</accession>
<feature type="domain" description="CusB-like beta-barrel" evidence="8">
    <location>
        <begin position="240"/>
        <end position="327"/>
    </location>
</feature>
<evidence type="ECO:0000256" key="1">
    <source>
        <dbReference type="ARBA" id="ARBA00004418"/>
    </source>
</evidence>
<evidence type="ECO:0000256" key="3">
    <source>
        <dbReference type="ARBA" id="ARBA00022729"/>
    </source>
</evidence>
<dbReference type="Gene3D" id="1.10.287.470">
    <property type="entry name" value="Helix hairpin bin"/>
    <property type="match status" value="1"/>
</dbReference>
<keyword evidence="5 6" id="KW-0175">Coiled coil</keyword>
<dbReference type="Gene3D" id="2.40.50.100">
    <property type="match status" value="1"/>
</dbReference>
<dbReference type="InterPro" id="IPR058792">
    <property type="entry name" value="Beta-barrel_RND_2"/>
</dbReference>
<dbReference type="PANTHER" id="PTHR32347:SF29">
    <property type="entry name" value="UPF0194 MEMBRANE PROTEIN YBHG"/>
    <property type="match status" value="1"/>
</dbReference>
<dbReference type="KEGG" id="mdn:JT25_022045"/>
<dbReference type="PANTHER" id="PTHR32347">
    <property type="entry name" value="EFFLUX SYSTEM COMPONENT YKNX-RELATED"/>
    <property type="match status" value="1"/>
</dbReference>
<gene>
    <name evidence="9" type="ORF">JT25_022045</name>
</gene>
<dbReference type="Proteomes" id="UP000030512">
    <property type="component" value="Chromosome"/>
</dbReference>
<feature type="domain" description="YbhG-like alpha-helical hairpin" evidence="7">
    <location>
        <begin position="75"/>
        <end position="204"/>
    </location>
</feature>
<dbReference type="InterPro" id="IPR050465">
    <property type="entry name" value="UPF0194_transport"/>
</dbReference>
<feature type="coiled-coil region" evidence="6">
    <location>
        <begin position="148"/>
        <end position="201"/>
    </location>
</feature>
<evidence type="ECO:0000259" key="7">
    <source>
        <dbReference type="Pfam" id="PF25881"/>
    </source>
</evidence>
<protein>
    <submittedName>
        <fullName evidence="9">Secretion protein HlyD</fullName>
    </submittedName>
</protein>
<evidence type="ECO:0000259" key="8">
    <source>
        <dbReference type="Pfam" id="PF25954"/>
    </source>
</evidence>
<evidence type="ECO:0000256" key="6">
    <source>
        <dbReference type="SAM" id="Coils"/>
    </source>
</evidence>
<proteinExistence type="inferred from homology"/>
<dbReference type="GO" id="GO:0042597">
    <property type="term" value="C:periplasmic space"/>
    <property type="evidence" value="ECO:0007669"/>
    <property type="project" value="UniProtKB-SubCell"/>
</dbReference>
<evidence type="ECO:0000256" key="5">
    <source>
        <dbReference type="ARBA" id="ARBA00023054"/>
    </source>
</evidence>
<evidence type="ECO:0000313" key="10">
    <source>
        <dbReference type="Proteomes" id="UP000030512"/>
    </source>
</evidence>